<dbReference type="EMBL" id="JH600068">
    <property type="protein sequence ID" value="EIG52677.1"/>
    <property type="molecule type" value="Genomic_DNA"/>
</dbReference>
<feature type="compositionally biased region" description="Low complexity" evidence="1">
    <location>
        <begin position="90"/>
        <end position="111"/>
    </location>
</feature>
<dbReference type="HOGENOM" id="CLU_114029_0_0_7"/>
<dbReference type="InterPro" id="IPR027588">
    <property type="entry name" value="XXXCH_dom_fam"/>
</dbReference>
<dbReference type="NCBIfam" id="TIGR04358">
    <property type="entry name" value="XXXCH_domain"/>
    <property type="match status" value="1"/>
</dbReference>
<feature type="region of interest" description="Disordered" evidence="1">
    <location>
        <begin position="84"/>
        <end position="116"/>
    </location>
</feature>
<name>I2PYS1_9BACT</name>
<accession>I2PYS1</accession>
<dbReference type="eggNOG" id="ENOG5033JWE">
    <property type="taxonomic scope" value="Bacteria"/>
</dbReference>
<sequence length="209" mass="22086">MSGSHKRKFELVLPRVEALTTLAELTAQAAAGNLVIGGQVVPLDDFMSLKIGIKHLGASSMLKVQLKYPAVGMDALPTPAGVDREDAAREASLAGAPEAAAAEAGEPGAVEPEGRPRYKGLKKRMKHFFKAMVVSLRAGQAPDRDVVAAFIADSRLMTSFPGKGDAFYPAYDAEVDRLEEAVAAGDIAAMTASVAALDRMKKECHSRHA</sequence>
<reference evidence="2" key="1">
    <citation type="submission" date="2011-11" db="EMBL/GenBank/DDBJ databases">
        <title>Improved High-Quality Draft sequence of Desulfovibrio sp. U5L.</title>
        <authorList>
            <consortium name="US DOE Joint Genome Institute"/>
            <person name="Lucas S."/>
            <person name="Han J."/>
            <person name="Lapidus A."/>
            <person name="Cheng J.-F."/>
            <person name="Goodwin L."/>
            <person name="Pitluck S."/>
            <person name="Peters L."/>
            <person name="Ovchinnikova G."/>
            <person name="Held B."/>
            <person name="Detter J.C."/>
            <person name="Han C."/>
            <person name="Tapia R."/>
            <person name="Land M."/>
            <person name="Hauser L."/>
            <person name="Kyrpides N."/>
            <person name="Ivanova N."/>
            <person name="Pagani I."/>
            <person name="Gabster J."/>
            <person name="Walker C."/>
            <person name="Stolyar S."/>
            <person name="Stahl D."/>
            <person name="Arkin A."/>
            <person name="Dehal P."/>
            <person name="Hazen T."/>
            <person name="Woyke T."/>
        </authorList>
    </citation>
    <scope>NUCLEOTIDE SEQUENCE [LARGE SCALE GENOMIC DNA]</scope>
    <source>
        <strain evidence="2">U5L</strain>
    </source>
</reference>
<dbReference type="AlphaFoldDB" id="I2PYS1"/>
<protein>
    <recommendedName>
        <fullName evidence="3">GAK system XXXCH domain-containing protein</fullName>
    </recommendedName>
</protein>
<dbReference type="OrthoDB" id="5453594at2"/>
<proteinExistence type="predicted"/>
<organism evidence="2">
    <name type="scientific">Desulfovibrio sp. U5L</name>
    <dbReference type="NCBI Taxonomy" id="596152"/>
    <lineage>
        <taxon>Bacteria</taxon>
        <taxon>Pseudomonadati</taxon>
        <taxon>Thermodesulfobacteriota</taxon>
        <taxon>Desulfovibrionia</taxon>
        <taxon>Desulfovibrionales</taxon>
        <taxon>Desulfovibrionaceae</taxon>
        <taxon>Desulfovibrio</taxon>
    </lineage>
</organism>
<evidence type="ECO:0000256" key="1">
    <source>
        <dbReference type="SAM" id="MobiDB-lite"/>
    </source>
</evidence>
<dbReference type="STRING" id="596152.DesU5LDRAFT_0976"/>
<gene>
    <name evidence="2" type="ORF">DesU5LDRAFT_0976</name>
</gene>
<evidence type="ECO:0000313" key="2">
    <source>
        <dbReference type="EMBL" id="EIG52677.1"/>
    </source>
</evidence>
<evidence type="ECO:0008006" key="3">
    <source>
        <dbReference type="Google" id="ProtNLM"/>
    </source>
</evidence>